<comment type="caution">
    <text evidence="2">The sequence shown here is derived from an EMBL/GenBank/DDBJ whole genome shotgun (WGS) entry which is preliminary data.</text>
</comment>
<protein>
    <recommendedName>
        <fullName evidence="4">Alpha/gamma-adaptin-binding protein p34</fullName>
    </recommendedName>
</protein>
<feature type="region of interest" description="Disordered" evidence="1">
    <location>
        <begin position="390"/>
        <end position="415"/>
    </location>
</feature>
<name>A0A8H5LU89_9AGAR</name>
<evidence type="ECO:0000313" key="2">
    <source>
        <dbReference type="EMBL" id="KAF5369546.1"/>
    </source>
</evidence>
<feature type="region of interest" description="Disordered" evidence="1">
    <location>
        <begin position="133"/>
        <end position="162"/>
    </location>
</feature>
<dbReference type="AlphaFoldDB" id="A0A8H5LU89"/>
<dbReference type="PANTHER" id="PTHR14659:SF1">
    <property type="entry name" value="ALPHA- AND GAMMA-ADAPTIN-BINDING PROTEIN P34"/>
    <property type="match status" value="1"/>
</dbReference>
<accession>A0A8H5LU89</accession>
<evidence type="ECO:0000313" key="3">
    <source>
        <dbReference type="Proteomes" id="UP000559256"/>
    </source>
</evidence>
<dbReference type="Gene3D" id="3.40.50.11960">
    <property type="match status" value="1"/>
</dbReference>
<dbReference type="PANTHER" id="PTHR14659">
    <property type="entry name" value="ALPHA- AND GAMMA-ADAPTIN-BINDING PROTEIN P34"/>
    <property type="match status" value="1"/>
</dbReference>
<dbReference type="OrthoDB" id="10261384at2759"/>
<gene>
    <name evidence="2" type="ORF">D9758_002780</name>
</gene>
<feature type="compositionally biased region" description="Basic and acidic residues" evidence="1">
    <location>
        <begin position="284"/>
        <end position="324"/>
    </location>
</feature>
<dbReference type="Proteomes" id="UP000559256">
    <property type="component" value="Unassembled WGS sequence"/>
</dbReference>
<dbReference type="EMBL" id="JAACJM010000013">
    <property type="protein sequence ID" value="KAF5369546.1"/>
    <property type="molecule type" value="Genomic_DNA"/>
</dbReference>
<organism evidence="2 3">
    <name type="scientific">Tetrapyrgos nigripes</name>
    <dbReference type="NCBI Taxonomy" id="182062"/>
    <lineage>
        <taxon>Eukaryota</taxon>
        <taxon>Fungi</taxon>
        <taxon>Dikarya</taxon>
        <taxon>Basidiomycota</taxon>
        <taxon>Agaricomycotina</taxon>
        <taxon>Agaricomycetes</taxon>
        <taxon>Agaricomycetidae</taxon>
        <taxon>Agaricales</taxon>
        <taxon>Marasmiineae</taxon>
        <taxon>Marasmiaceae</taxon>
        <taxon>Tetrapyrgos</taxon>
    </lineage>
</organism>
<sequence length="494" mass="54496">MEQVPLHLSPSCRILTISSSLPQAVSFVQQIQSLSPGDTKPTEKIGEDSVPEQESSSSSVQEKSIPWIISNKYYSADVHFFAREIKGLAPYLLKNVPAVLFIWRKGDAYKHHIQRLSQDLQGVEPEVSLAVRLPNSMNGGLDSGKRSQQSEEEKEEEEFEDSGAIDEFLSSRGFEFVDVPLASDNEATEHDFDGIPSLPRVVDALSTIMWPSMQAASRKKRNTGPSKGIQQEDALLDWANASFDSSDPFPSQDDLVVPASRSSGLAAQARRQKEMDELARWLQEDDGVDTKANDDPWQSREAKHMTSSPVEEKSFEAPPAKDKEGFDDDFTIFVSAPAQPSSSSSKLDSAHDQWLQEEHSFDSVETAFSSDKLGLPHDSVMYHSLGSASDLSETLGRGSERWNDPEEEDEGLPTQDEIRQSAQRIFGSESLAEDVDEYEMAPFDLSNMLNALQGMKAEIAGIEDADERRKAAAKVALGLVYGLERESGAGHDGH</sequence>
<reference evidence="2 3" key="1">
    <citation type="journal article" date="2020" name="ISME J.">
        <title>Uncovering the hidden diversity of litter-decomposition mechanisms in mushroom-forming fungi.</title>
        <authorList>
            <person name="Floudas D."/>
            <person name="Bentzer J."/>
            <person name="Ahren D."/>
            <person name="Johansson T."/>
            <person name="Persson P."/>
            <person name="Tunlid A."/>
        </authorList>
    </citation>
    <scope>NUCLEOTIDE SEQUENCE [LARGE SCALE GENOMIC DNA]</scope>
    <source>
        <strain evidence="2 3">CBS 291.85</strain>
    </source>
</reference>
<feature type="region of interest" description="Disordered" evidence="1">
    <location>
        <begin position="32"/>
        <end position="58"/>
    </location>
</feature>
<evidence type="ECO:0000256" key="1">
    <source>
        <dbReference type="SAM" id="MobiDB-lite"/>
    </source>
</evidence>
<feature type="region of interest" description="Disordered" evidence="1">
    <location>
        <begin position="284"/>
        <end position="326"/>
    </location>
</feature>
<keyword evidence="3" id="KW-1185">Reference proteome</keyword>
<dbReference type="InterPro" id="IPR019341">
    <property type="entry name" value="Alpha/Gamma-adaptin-bd_p34"/>
</dbReference>
<evidence type="ECO:0008006" key="4">
    <source>
        <dbReference type="Google" id="ProtNLM"/>
    </source>
</evidence>
<feature type="compositionally biased region" description="Acidic residues" evidence="1">
    <location>
        <begin position="152"/>
        <end position="162"/>
    </location>
</feature>
<proteinExistence type="predicted"/>